<evidence type="ECO:0000256" key="4">
    <source>
        <dbReference type="SAM" id="SignalP"/>
    </source>
</evidence>
<dbReference type="Pfam" id="PF00379">
    <property type="entry name" value="Chitin_bind_4"/>
    <property type="match status" value="1"/>
</dbReference>
<dbReference type="InterPro" id="IPR000618">
    <property type="entry name" value="Insect_cuticle"/>
</dbReference>
<dbReference type="PROSITE" id="PS00233">
    <property type="entry name" value="CHIT_BIND_RR_1"/>
    <property type="match status" value="1"/>
</dbReference>
<dbReference type="InParanoid" id="A0A7R8YL41"/>
<dbReference type="GO" id="GO:0008010">
    <property type="term" value="F:structural constituent of chitin-based larval cuticle"/>
    <property type="evidence" value="ECO:0007669"/>
    <property type="project" value="TreeGrafter"/>
</dbReference>
<keyword evidence="4" id="KW-0732">Signal</keyword>
<dbReference type="AlphaFoldDB" id="A0A7R8YL41"/>
<dbReference type="GO" id="GO:0062129">
    <property type="term" value="C:chitin-based extracellular matrix"/>
    <property type="evidence" value="ECO:0007669"/>
    <property type="project" value="TreeGrafter"/>
</dbReference>
<keyword evidence="1 2" id="KW-0193">Cuticle</keyword>
<evidence type="ECO:0000256" key="3">
    <source>
        <dbReference type="SAM" id="MobiDB-lite"/>
    </source>
</evidence>
<reference evidence="5 6" key="1">
    <citation type="submission" date="2020-11" db="EMBL/GenBank/DDBJ databases">
        <authorList>
            <person name="Wallbank WR R."/>
            <person name="Pardo Diaz C."/>
            <person name="Kozak K."/>
            <person name="Martin S."/>
            <person name="Jiggins C."/>
            <person name="Moest M."/>
            <person name="Warren A I."/>
            <person name="Generalovic N T."/>
            <person name="Byers J.R.P. K."/>
            <person name="Montejo-Kovacevich G."/>
            <person name="Yen C E."/>
        </authorList>
    </citation>
    <scope>NUCLEOTIDE SEQUENCE [LARGE SCALE GENOMIC DNA]</scope>
</reference>
<sequence>MKFVLIGLAIIGVATAQFAKAPALLRLPTLKPFRATPVVYRPVYSQIRTEDGQYRHTDDGQYRHTNDGQYVPDDSGRYVHVDSGYGGGYGQYTGDNGKYIHQDNKYVHQEGPQGGSGPGYVHAGGFGSGSSKGVGAYAPQIKYGQGEGGWKIIRQNHENFPPYHYLYETENKILAEETGNYENYGSESQKLRAFGFYEYIGDDGQKYRVDYTADEGGFVPKGAHIAENVQKSAEYLAKTA</sequence>
<evidence type="ECO:0000313" key="5">
    <source>
        <dbReference type="EMBL" id="CAD7076723.1"/>
    </source>
</evidence>
<organism evidence="5 6">
    <name type="scientific">Hermetia illucens</name>
    <name type="common">Black soldier fly</name>
    <dbReference type="NCBI Taxonomy" id="343691"/>
    <lineage>
        <taxon>Eukaryota</taxon>
        <taxon>Metazoa</taxon>
        <taxon>Ecdysozoa</taxon>
        <taxon>Arthropoda</taxon>
        <taxon>Hexapoda</taxon>
        <taxon>Insecta</taxon>
        <taxon>Pterygota</taxon>
        <taxon>Neoptera</taxon>
        <taxon>Endopterygota</taxon>
        <taxon>Diptera</taxon>
        <taxon>Brachycera</taxon>
        <taxon>Stratiomyomorpha</taxon>
        <taxon>Stratiomyidae</taxon>
        <taxon>Hermetiinae</taxon>
        <taxon>Hermetia</taxon>
    </lineage>
</organism>
<name>A0A7R8YL41_HERIL</name>
<evidence type="ECO:0000256" key="1">
    <source>
        <dbReference type="ARBA" id="ARBA00022460"/>
    </source>
</evidence>
<dbReference type="Proteomes" id="UP000594454">
    <property type="component" value="Chromosome 1"/>
</dbReference>
<dbReference type="OrthoDB" id="7950193at2759"/>
<dbReference type="InterPro" id="IPR031311">
    <property type="entry name" value="CHIT_BIND_RR_consensus"/>
</dbReference>
<feature type="signal peptide" evidence="4">
    <location>
        <begin position="1"/>
        <end position="16"/>
    </location>
</feature>
<proteinExistence type="predicted"/>
<evidence type="ECO:0000313" key="6">
    <source>
        <dbReference type="Proteomes" id="UP000594454"/>
    </source>
</evidence>
<dbReference type="EMBL" id="LR899009">
    <property type="protein sequence ID" value="CAD7076723.1"/>
    <property type="molecule type" value="Genomic_DNA"/>
</dbReference>
<gene>
    <name evidence="5" type="ORF">HERILL_LOCUS123</name>
</gene>
<evidence type="ECO:0008006" key="7">
    <source>
        <dbReference type="Google" id="ProtNLM"/>
    </source>
</evidence>
<accession>A0A7R8YL41</accession>
<dbReference type="PROSITE" id="PS51155">
    <property type="entry name" value="CHIT_BIND_RR_2"/>
    <property type="match status" value="1"/>
</dbReference>
<dbReference type="InterPro" id="IPR050468">
    <property type="entry name" value="Cuticle_Struct_Prot"/>
</dbReference>
<keyword evidence="6" id="KW-1185">Reference proteome</keyword>
<feature type="compositionally biased region" description="Basic and acidic residues" evidence="3">
    <location>
        <begin position="51"/>
        <end position="66"/>
    </location>
</feature>
<dbReference type="PANTHER" id="PTHR10380:SF200">
    <property type="entry name" value="CUTICULAR PROTEIN 49AB-RELATED"/>
    <property type="match status" value="1"/>
</dbReference>
<feature type="chain" id="PRO_5030649701" description="Larval cuticle protein LCP-30" evidence="4">
    <location>
        <begin position="17"/>
        <end position="240"/>
    </location>
</feature>
<dbReference type="OMA" id="FMYRVDY"/>
<dbReference type="PANTHER" id="PTHR10380">
    <property type="entry name" value="CUTICLE PROTEIN"/>
    <property type="match status" value="1"/>
</dbReference>
<evidence type="ECO:0000256" key="2">
    <source>
        <dbReference type="PROSITE-ProRule" id="PRU00497"/>
    </source>
</evidence>
<feature type="region of interest" description="Disordered" evidence="3">
    <location>
        <begin position="51"/>
        <end position="76"/>
    </location>
</feature>
<protein>
    <recommendedName>
        <fullName evidence="7">Larval cuticle protein LCP-30</fullName>
    </recommendedName>
</protein>